<comment type="caution">
    <text evidence="2">The sequence shown here is derived from an EMBL/GenBank/DDBJ whole genome shotgun (WGS) entry which is preliminary data.</text>
</comment>
<dbReference type="AlphaFoldDB" id="A0A1F6MD71"/>
<organism evidence="2 3">
    <name type="scientific">Candidatus Magasanikbacteria bacterium RIFCSPHIGHO2_02_FULL_51_14</name>
    <dbReference type="NCBI Taxonomy" id="1798683"/>
    <lineage>
        <taxon>Bacteria</taxon>
        <taxon>Candidatus Magasanikiibacteriota</taxon>
    </lineage>
</organism>
<feature type="signal peptide" evidence="1">
    <location>
        <begin position="1"/>
        <end position="21"/>
    </location>
</feature>
<reference evidence="2 3" key="1">
    <citation type="journal article" date="2016" name="Nat. Commun.">
        <title>Thousands of microbial genomes shed light on interconnected biogeochemical processes in an aquifer system.</title>
        <authorList>
            <person name="Anantharaman K."/>
            <person name="Brown C.T."/>
            <person name="Hug L.A."/>
            <person name="Sharon I."/>
            <person name="Castelle C.J."/>
            <person name="Probst A.J."/>
            <person name="Thomas B.C."/>
            <person name="Singh A."/>
            <person name="Wilkins M.J."/>
            <person name="Karaoz U."/>
            <person name="Brodie E.L."/>
            <person name="Williams K.H."/>
            <person name="Hubbard S.S."/>
            <person name="Banfield J.F."/>
        </authorList>
    </citation>
    <scope>NUCLEOTIDE SEQUENCE [LARGE SCALE GENOMIC DNA]</scope>
</reference>
<gene>
    <name evidence="2" type="ORF">A3C90_00055</name>
</gene>
<dbReference type="EMBL" id="MFQE01000077">
    <property type="protein sequence ID" value="OGH69498.1"/>
    <property type="molecule type" value="Genomic_DNA"/>
</dbReference>
<name>A0A1F6MD71_9BACT</name>
<feature type="chain" id="PRO_5009525629" evidence="1">
    <location>
        <begin position="22"/>
        <end position="353"/>
    </location>
</feature>
<accession>A0A1F6MD71</accession>
<evidence type="ECO:0000313" key="2">
    <source>
        <dbReference type="EMBL" id="OGH69498.1"/>
    </source>
</evidence>
<proteinExistence type="predicted"/>
<evidence type="ECO:0000313" key="3">
    <source>
        <dbReference type="Proteomes" id="UP000177457"/>
    </source>
</evidence>
<dbReference type="Proteomes" id="UP000177457">
    <property type="component" value="Unassembled WGS sequence"/>
</dbReference>
<evidence type="ECO:0000256" key="1">
    <source>
        <dbReference type="SAM" id="SignalP"/>
    </source>
</evidence>
<keyword evidence="1" id="KW-0732">Signal</keyword>
<sequence length="353" mass="41293">MAKFFLKSLLLLCLTVIPVMAVNYVIDPLQCLRMAAWYRPLYDSNERMQNPCLARTQTYDTVIIGTSNVENFDPAYMDGALHAATLKLAMAGSTLREQRRILELAIRTGKTKRVVWGVETALLGDDPDRVRDDIVRFPSHFYDTGWKGTLLYLLDPYLTKHYAKMIANRLFGFNEQYTDLRTLNSWQHLFTFSKERALAFYQAVRETNMQVMDVNTVVTDSPENIRQNILQPIRENPDVQFLIFFPPYSILRFVHLYEQNRFWFDTEFTLKEQLIRELLAMDNAEIFEFQDLDAITFHLDNYKDLTHYSKDINSYLMDSLASGKRRIRPGESPTTSLSRIRTQVENFQLSQVE</sequence>
<protein>
    <submittedName>
        <fullName evidence="2">Uncharacterized protein</fullName>
    </submittedName>
</protein>
<dbReference type="STRING" id="1798683.A3C90_00055"/>